<dbReference type="CDD" id="cd00075">
    <property type="entry name" value="HATPase"/>
    <property type="match status" value="1"/>
</dbReference>
<dbReference type="GO" id="GO:0000155">
    <property type="term" value="F:phosphorelay sensor kinase activity"/>
    <property type="evidence" value="ECO:0007669"/>
    <property type="project" value="InterPro"/>
</dbReference>
<dbReference type="Gene3D" id="1.10.287.130">
    <property type="match status" value="1"/>
</dbReference>
<evidence type="ECO:0000256" key="6">
    <source>
        <dbReference type="ARBA" id="ARBA00022777"/>
    </source>
</evidence>
<dbReference type="InterPro" id="IPR050351">
    <property type="entry name" value="BphY/WalK/GraS-like"/>
</dbReference>
<dbReference type="InterPro" id="IPR004358">
    <property type="entry name" value="Sig_transdc_His_kin-like_C"/>
</dbReference>
<evidence type="ECO:0000256" key="3">
    <source>
        <dbReference type="ARBA" id="ARBA00012438"/>
    </source>
</evidence>
<evidence type="ECO:0000256" key="4">
    <source>
        <dbReference type="ARBA" id="ARBA00022553"/>
    </source>
</evidence>
<evidence type="ECO:0000256" key="8">
    <source>
        <dbReference type="ARBA" id="ARBA00039401"/>
    </source>
</evidence>
<dbReference type="GO" id="GO:0016036">
    <property type="term" value="P:cellular response to phosphate starvation"/>
    <property type="evidence" value="ECO:0007669"/>
    <property type="project" value="TreeGrafter"/>
</dbReference>
<keyword evidence="11" id="KW-1185">Reference proteome</keyword>
<comment type="catalytic activity">
    <reaction evidence="1">
        <text>ATP + protein L-histidine = ADP + protein N-phospho-L-histidine.</text>
        <dbReference type="EC" id="2.7.13.3"/>
    </reaction>
</comment>
<dbReference type="InterPro" id="IPR005467">
    <property type="entry name" value="His_kinase_dom"/>
</dbReference>
<evidence type="ECO:0000313" key="10">
    <source>
        <dbReference type="EMBL" id="KAB7789249.1"/>
    </source>
</evidence>
<dbReference type="Proteomes" id="UP000468413">
    <property type="component" value="Unassembled WGS sequence"/>
</dbReference>
<dbReference type="SUPFAM" id="SSF47384">
    <property type="entry name" value="Homodimeric domain of signal transducing histidine kinase"/>
    <property type="match status" value="1"/>
</dbReference>
<organism evidence="10 11">
    <name type="scientific">Bifidobacterium cebidarum</name>
    <dbReference type="NCBI Taxonomy" id="2650773"/>
    <lineage>
        <taxon>Bacteria</taxon>
        <taxon>Bacillati</taxon>
        <taxon>Actinomycetota</taxon>
        <taxon>Actinomycetes</taxon>
        <taxon>Bifidobacteriales</taxon>
        <taxon>Bifidobacteriaceae</taxon>
        <taxon>Bifidobacterium</taxon>
    </lineage>
</organism>
<evidence type="ECO:0000256" key="2">
    <source>
        <dbReference type="ARBA" id="ARBA00004236"/>
    </source>
</evidence>
<dbReference type="InterPro" id="IPR036890">
    <property type="entry name" value="HATPase_C_sf"/>
</dbReference>
<evidence type="ECO:0000256" key="1">
    <source>
        <dbReference type="ARBA" id="ARBA00000085"/>
    </source>
</evidence>
<dbReference type="PRINTS" id="PR00344">
    <property type="entry name" value="BCTRLSENSOR"/>
</dbReference>
<reference evidence="10 11" key="1">
    <citation type="submission" date="2019-09" db="EMBL/GenBank/DDBJ databases">
        <title>Characterization of the phylogenetic diversity of two novel species belonging to the genus Bifidobacterium: Bifidobacterium cebidarum sp. nov. and Bifidobacterium leontopitheci sp. nov.</title>
        <authorList>
            <person name="Lugli G.A."/>
            <person name="Duranti S."/>
            <person name="Milani C."/>
            <person name="Turroni F."/>
            <person name="Ventura M."/>
        </authorList>
    </citation>
    <scope>NUCLEOTIDE SEQUENCE [LARGE SCALE GENOMIC DNA]</scope>
    <source>
        <strain evidence="10 11">LMG 31469</strain>
    </source>
</reference>
<evidence type="ECO:0000313" key="11">
    <source>
        <dbReference type="Proteomes" id="UP000468413"/>
    </source>
</evidence>
<dbReference type="SUPFAM" id="SSF55874">
    <property type="entry name" value="ATPase domain of HSP90 chaperone/DNA topoisomerase II/histidine kinase"/>
    <property type="match status" value="1"/>
</dbReference>
<dbReference type="EC" id="2.7.13.3" evidence="3"/>
<protein>
    <recommendedName>
        <fullName evidence="8">Sensor-like histidine kinase SenX3</fullName>
        <ecNumber evidence="3">2.7.13.3</ecNumber>
    </recommendedName>
</protein>
<dbReference type="Gene3D" id="3.30.565.10">
    <property type="entry name" value="Histidine kinase-like ATPase, C-terminal domain"/>
    <property type="match status" value="1"/>
</dbReference>
<comment type="subcellular location">
    <subcellularLocation>
        <location evidence="2">Cell membrane</location>
    </subcellularLocation>
</comment>
<dbReference type="Pfam" id="PF02518">
    <property type="entry name" value="HATPase_c"/>
    <property type="match status" value="1"/>
</dbReference>
<keyword evidence="7" id="KW-0902">Two-component regulatory system</keyword>
<feature type="domain" description="Histidine kinase" evidence="9">
    <location>
        <begin position="176"/>
        <end position="394"/>
    </location>
</feature>
<keyword evidence="5" id="KW-0808">Transferase</keyword>
<gene>
    <name evidence="10" type="ORF">F7D08_0201</name>
</gene>
<keyword evidence="4" id="KW-0597">Phosphoprotein</keyword>
<evidence type="ECO:0000259" key="9">
    <source>
        <dbReference type="PROSITE" id="PS50109"/>
    </source>
</evidence>
<comment type="caution">
    <text evidence="10">The sequence shown here is derived from an EMBL/GenBank/DDBJ whole genome shotgun (WGS) entry which is preliminary data.</text>
</comment>
<dbReference type="GO" id="GO:0004721">
    <property type="term" value="F:phosphoprotein phosphatase activity"/>
    <property type="evidence" value="ECO:0007669"/>
    <property type="project" value="TreeGrafter"/>
</dbReference>
<evidence type="ECO:0000256" key="7">
    <source>
        <dbReference type="ARBA" id="ARBA00023012"/>
    </source>
</evidence>
<keyword evidence="6 10" id="KW-0418">Kinase</keyword>
<proteinExistence type="predicted"/>
<sequence>MPLAALIALIALFAVLLVVIVAMAVGIATHRVTLSFAHREDNDIDDLPDDTAALLSMLPGISIVVDEHDSVVRSSPAAYQLGVVEEDAIIDTKVLEAVHEARKSGGKRQFDLTTATPDRYSVDRGGNDHVTAQSVSRPNWLKITVARISEKFVIVLVTDVSEIVRFGQVRDSFITNVSEQLLKPTQALSQLADSLEQGDPGSEQIVKDARLVRSSCNKLNHMVSDLLLLIRAQEPITPSSANRLNVMEQLRATIKCLEPEAERAGVQLRLKGDDALVINGLADQIDSAVTKLVENAIGYSKDNGVVSVSASASKDGNQAVIRVIDQGAGIAKQDQSRIFERFYRGASQNERTADGVGLGLAIVKHVALTHHGDVSVWSAAGQGSTFSLTLPLAQ</sequence>
<evidence type="ECO:0000256" key="5">
    <source>
        <dbReference type="ARBA" id="ARBA00022679"/>
    </source>
</evidence>
<name>A0A6I1GIL4_9BIFI</name>
<dbReference type="InterPro" id="IPR036097">
    <property type="entry name" value="HisK_dim/P_sf"/>
</dbReference>
<accession>A0A6I1GIL4</accession>
<dbReference type="EMBL" id="WBVS01000001">
    <property type="protein sequence ID" value="KAB7789249.1"/>
    <property type="molecule type" value="Genomic_DNA"/>
</dbReference>
<dbReference type="AlphaFoldDB" id="A0A6I1GIL4"/>
<dbReference type="InterPro" id="IPR003594">
    <property type="entry name" value="HATPase_dom"/>
</dbReference>
<dbReference type="PROSITE" id="PS50109">
    <property type="entry name" value="HIS_KIN"/>
    <property type="match status" value="1"/>
</dbReference>
<dbReference type="GO" id="GO:0005886">
    <property type="term" value="C:plasma membrane"/>
    <property type="evidence" value="ECO:0007669"/>
    <property type="project" value="UniProtKB-SubCell"/>
</dbReference>
<dbReference type="SMART" id="SM00387">
    <property type="entry name" value="HATPase_c"/>
    <property type="match status" value="1"/>
</dbReference>
<dbReference type="PANTHER" id="PTHR45453">
    <property type="entry name" value="PHOSPHATE REGULON SENSOR PROTEIN PHOR"/>
    <property type="match status" value="1"/>
</dbReference>
<dbReference type="PANTHER" id="PTHR45453:SF1">
    <property type="entry name" value="PHOSPHATE REGULON SENSOR PROTEIN PHOR"/>
    <property type="match status" value="1"/>
</dbReference>
<dbReference type="FunFam" id="3.30.565.10:FF:000006">
    <property type="entry name" value="Sensor histidine kinase WalK"/>
    <property type="match status" value="1"/>
</dbReference>